<feature type="compositionally biased region" description="Pro residues" evidence="1">
    <location>
        <begin position="18"/>
        <end position="35"/>
    </location>
</feature>
<protein>
    <submittedName>
        <fullName evidence="3">One cut domain family member 3</fullName>
    </submittedName>
</protein>
<feature type="region of interest" description="Disordered" evidence="1">
    <location>
        <begin position="121"/>
        <end position="154"/>
    </location>
</feature>
<name>A0A6J0PJW3_ELAGV</name>
<dbReference type="RefSeq" id="XP_019706795.1">
    <property type="nucleotide sequence ID" value="XM_019851236.2"/>
</dbReference>
<evidence type="ECO:0000313" key="2">
    <source>
        <dbReference type="Proteomes" id="UP000504607"/>
    </source>
</evidence>
<evidence type="ECO:0000313" key="3">
    <source>
        <dbReference type="RefSeq" id="XP_019706795.1"/>
    </source>
</evidence>
<dbReference type="AlphaFoldDB" id="A0A6J0PJW3"/>
<dbReference type="InParanoid" id="A0A6J0PJW3"/>
<proteinExistence type="predicted"/>
<gene>
    <name evidence="3" type="primary">LOC105046687</name>
</gene>
<evidence type="ECO:0000256" key="1">
    <source>
        <dbReference type="SAM" id="MobiDB-lite"/>
    </source>
</evidence>
<accession>A0A6J0PJW3</accession>
<dbReference type="Proteomes" id="UP000504607">
    <property type="component" value="Chromosome 6"/>
</dbReference>
<keyword evidence="2" id="KW-1185">Reference proteome</keyword>
<feature type="region of interest" description="Disordered" evidence="1">
    <location>
        <begin position="1"/>
        <end position="36"/>
    </location>
</feature>
<feature type="compositionally biased region" description="Polar residues" evidence="1">
    <location>
        <begin position="129"/>
        <end position="154"/>
    </location>
</feature>
<reference evidence="3" key="1">
    <citation type="submission" date="2025-08" db="UniProtKB">
        <authorList>
            <consortium name="RefSeq"/>
        </authorList>
    </citation>
    <scope>IDENTIFICATION</scope>
</reference>
<organism evidence="2 3">
    <name type="scientific">Elaeis guineensis var. tenera</name>
    <name type="common">Oil palm</name>
    <dbReference type="NCBI Taxonomy" id="51953"/>
    <lineage>
        <taxon>Eukaryota</taxon>
        <taxon>Viridiplantae</taxon>
        <taxon>Streptophyta</taxon>
        <taxon>Embryophyta</taxon>
        <taxon>Tracheophyta</taxon>
        <taxon>Spermatophyta</taxon>
        <taxon>Magnoliopsida</taxon>
        <taxon>Liliopsida</taxon>
        <taxon>Arecaceae</taxon>
        <taxon>Arecoideae</taxon>
        <taxon>Cocoseae</taxon>
        <taxon>Elaeidinae</taxon>
        <taxon>Elaeis</taxon>
    </lineage>
</organism>
<sequence length="154" mass="16297">MNCIVPQAHQNGRHLYGGPPPRTTPDPTSAPPPPSSETLILTLNRSSRTIIPSPPLIWGPYGRRAWTPMLRTAAATMATLLPPPPPPPPAGVDLTSYFYGGGKGEAQVYSVRQYGLNNLNYGAALGRSSDGSDPSSLQPGETQDPDQQSGIRGI</sequence>